<reference evidence="2" key="2">
    <citation type="submission" date="2020-11" db="EMBL/GenBank/DDBJ databases">
        <authorList>
            <person name="McCartney M.A."/>
            <person name="Auch B."/>
            <person name="Kono T."/>
            <person name="Mallez S."/>
            <person name="Becker A."/>
            <person name="Gohl D.M."/>
            <person name="Silverstein K.A.T."/>
            <person name="Koren S."/>
            <person name="Bechman K.B."/>
            <person name="Herman A."/>
            <person name="Abrahante J.E."/>
            <person name="Garbe J."/>
        </authorList>
    </citation>
    <scope>NUCLEOTIDE SEQUENCE</scope>
    <source>
        <strain evidence="2">Duluth1</strain>
        <tissue evidence="2">Whole animal</tissue>
    </source>
</reference>
<gene>
    <name evidence="2" type="ORF">DPMN_102993</name>
</gene>
<accession>A0A9D4H790</accession>
<feature type="region of interest" description="Disordered" evidence="1">
    <location>
        <begin position="1"/>
        <end position="24"/>
    </location>
</feature>
<feature type="compositionally biased region" description="Polar residues" evidence="1">
    <location>
        <begin position="1"/>
        <end position="23"/>
    </location>
</feature>
<feature type="region of interest" description="Disordered" evidence="1">
    <location>
        <begin position="51"/>
        <end position="73"/>
    </location>
</feature>
<proteinExistence type="predicted"/>
<evidence type="ECO:0000256" key="1">
    <source>
        <dbReference type="SAM" id="MobiDB-lite"/>
    </source>
</evidence>
<dbReference type="EMBL" id="JAIWYP010000004">
    <property type="protein sequence ID" value="KAH3829765.1"/>
    <property type="molecule type" value="Genomic_DNA"/>
</dbReference>
<comment type="caution">
    <text evidence="2">The sequence shown here is derived from an EMBL/GenBank/DDBJ whole genome shotgun (WGS) entry which is preliminary data.</text>
</comment>
<name>A0A9D4H790_DREPO</name>
<dbReference type="Proteomes" id="UP000828390">
    <property type="component" value="Unassembled WGS sequence"/>
</dbReference>
<keyword evidence="3" id="KW-1185">Reference proteome</keyword>
<organism evidence="2 3">
    <name type="scientific">Dreissena polymorpha</name>
    <name type="common">Zebra mussel</name>
    <name type="synonym">Mytilus polymorpha</name>
    <dbReference type="NCBI Taxonomy" id="45954"/>
    <lineage>
        <taxon>Eukaryota</taxon>
        <taxon>Metazoa</taxon>
        <taxon>Spiralia</taxon>
        <taxon>Lophotrochozoa</taxon>
        <taxon>Mollusca</taxon>
        <taxon>Bivalvia</taxon>
        <taxon>Autobranchia</taxon>
        <taxon>Heteroconchia</taxon>
        <taxon>Euheterodonta</taxon>
        <taxon>Imparidentia</taxon>
        <taxon>Neoheterodontei</taxon>
        <taxon>Myida</taxon>
        <taxon>Dreissenoidea</taxon>
        <taxon>Dreissenidae</taxon>
        <taxon>Dreissena</taxon>
    </lineage>
</organism>
<sequence length="73" mass="7873">MATSSTSSSHDCQENNTPRTNSARRFLAMNPDLGVDGRPQTHQSVSTCIAKLPGQGTAAQRPRTKAPRVITQH</sequence>
<evidence type="ECO:0000313" key="3">
    <source>
        <dbReference type="Proteomes" id="UP000828390"/>
    </source>
</evidence>
<dbReference type="AlphaFoldDB" id="A0A9D4H790"/>
<reference evidence="2" key="1">
    <citation type="journal article" date="2019" name="bioRxiv">
        <title>The Genome of the Zebra Mussel, Dreissena polymorpha: A Resource for Invasive Species Research.</title>
        <authorList>
            <person name="McCartney M.A."/>
            <person name="Auch B."/>
            <person name="Kono T."/>
            <person name="Mallez S."/>
            <person name="Zhang Y."/>
            <person name="Obille A."/>
            <person name="Becker A."/>
            <person name="Abrahante J.E."/>
            <person name="Garbe J."/>
            <person name="Badalamenti J.P."/>
            <person name="Herman A."/>
            <person name="Mangelson H."/>
            <person name="Liachko I."/>
            <person name="Sullivan S."/>
            <person name="Sone E.D."/>
            <person name="Koren S."/>
            <person name="Silverstein K.A.T."/>
            <person name="Beckman K.B."/>
            <person name="Gohl D.M."/>
        </authorList>
    </citation>
    <scope>NUCLEOTIDE SEQUENCE</scope>
    <source>
        <strain evidence="2">Duluth1</strain>
        <tissue evidence="2">Whole animal</tissue>
    </source>
</reference>
<evidence type="ECO:0000313" key="2">
    <source>
        <dbReference type="EMBL" id="KAH3829765.1"/>
    </source>
</evidence>
<protein>
    <submittedName>
        <fullName evidence="2">Uncharacterized protein</fullName>
    </submittedName>
</protein>